<dbReference type="Proteomes" id="UP000001020">
    <property type="component" value="Chromosome"/>
</dbReference>
<organism evidence="1 2">
    <name type="scientific">Mycobacterium tuberculosis (strain CDC 1551 / Oshkosh)</name>
    <dbReference type="NCBI Taxonomy" id="83331"/>
    <lineage>
        <taxon>Bacteria</taxon>
        <taxon>Bacillati</taxon>
        <taxon>Actinomycetota</taxon>
        <taxon>Actinomycetes</taxon>
        <taxon>Mycobacteriales</taxon>
        <taxon>Mycobacteriaceae</taxon>
        <taxon>Mycobacterium</taxon>
        <taxon>Mycobacterium tuberculosis complex</taxon>
    </lineage>
</organism>
<dbReference type="KEGG" id="mtc:MT3573.1"/>
<evidence type="ECO:0008006" key="3">
    <source>
        <dbReference type="Google" id="ProtNLM"/>
    </source>
</evidence>
<gene>
    <name evidence="1" type="ordered locus">MT3573.1</name>
</gene>
<dbReference type="AlphaFoldDB" id="Q8VJ03"/>
<accession>Q8VJ03</accession>
<reference evidence="1 2" key="1">
    <citation type="journal article" date="2002" name="J. Bacteriol.">
        <title>Whole-genome comparison of Mycobacterium tuberculosis clinical and laboratory strains.</title>
        <authorList>
            <person name="Fleischmann R.D."/>
            <person name="Alland D."/>
            <person name="Eisen J.A."/>
            <person name="Carpenter L."/>
            <person name="White O."/>
            <person name="Peterson J."/>
            <person name="DeBoy R."/>
            <person name="Dodson R."/>
            <person name="Gwinn M."/>
            <person name="Haft D."/>
            <person name="Hickey E."/>
            <person name="Kolonay J.F."/>
            <person name="Nelson W.C."/>
            <person name="Umayam L.A."/>
            <person name="Ermolaeva M."/>
            <person name="Salzberg S.L."/>
            <person name="Delcher A."/>
            <person name="Utterback T."/>
            <person name="Weidman J."/>
            <person name="Khouri H."/>
            <person name="Gill J."/>
            <person name="Mikula A."/>
            <person name="Bishai W."/>
            <person name="Jacobs Jr W.R.Jr."/>
            <person name="Venter J.C."/>
            <person name="Fraser C.M."/>
        </authorList>
    </citation>
    <scope>NUCLEOTIDE SEQUENCE [LARGE SCALE GENOMIC DNA]</scope>
    <source>
        <strain evidence="2">CDC 1551 / Oshkosh</strain>
    </source>
</reference>
<evidence type="ECO:0000313" key="2">
    <source>
        <dbReference type="Proteomes" id="UP000001020"/>
    </source>
</evidence>
<dbReference type="EMBL" id="AE000516">
    <property type="protein sequence ID" value="AAK47915.1"/>
    <property type="molecule type" value="Genomic_DNA"/>
</dbReference>
<proteinExistence type="predicted"/>
<protein>
    <recommendedName>
        <fullName evidence="3">PhiRv1 phage protein</fullName>
    </recommendedName>
</protein>
<name>Q8VJ03_MYCTO</name>
<sequence length="265" mass="29726">MAMSRHHNIVIVCDHGRKGDGRIEHERCDLVAPIIWVDETQGWLPQAPAVATLLDDDNQPRAVIGLPPNESRLRPEMRRDGWVRLHWEFACLRYGAAGVRTCEQRPVRVRNGDLQTLCENVPRLLTGLAGNPDTHRVLRCSRTRWSSPCGCGARSAKATRRTNYAPPQRVVAARLRRSRLRLRGFGVPKESHVSTIYHHRGRVAALSRSRASDDPEFIAAKTDLVAANIADYLIRTLAAAPPLTDEQRTRLAELLRPVRRSGGAR</sequence>
<evidence type="ECO:0000313" key="1">
    <source>
        <dbReference type="EMBL" id="AAK47915.1"/>
    </source>
</evidence>
<dbReference type="HOGENOM" id="CLU_1048974_0_0_11"/>
<keyword evidence="2" id="KW-1185">Reference proteome</keyword>